<dbReference type="SUPFAM" id="SSF55920">
    <property type="entry name" value="Creatinase/aminopeptidase"/>
    <property type="match status" value="1"/>
</dbReference>
<name>A0AAV9JR07_9PEZI</name>
<organism evidence="1 2">
    <name type="scientific">Oleoguttula mirabilis</name>
    <dbReference type="NCBI Taxonomy" id="1507867"/>
    <lineage>
        <taxon>Eukaryota</taxon>
        <taxon>Fungi</taxon>
        <taxon>Dikarya</taxon>
        <taxon>Ascomycota</taxon>
        <taxon>Pezizomycotina</taxon>
        <taxon>Dothideomycetes</taxon>
        <taxon>Dothideomycetidae</taxon>
        <taxon>Mycosphaerellales</taxon>
        <taxon>Teratosphaeriaceae</taxon>
        <taxon>Oleoguttula</taxon>
    </lineage>
</organism>
<protein>
    <submittedName>
        <fullName evidence="1">Uncharacterized protein</fullName>
    </submittedName>
</protein>
<accession>A0AAV9JR07</accession>
<keyword evidence="2" id="KW-1185">Reference proteome</keyword>
<dbReference type="InterPro" id="IPR036005">
    <property type="entry name" value="Creatinase/aminopeptidase-like"/>
</dbReference>
<sequence length="136" mass="15716">MLAWEADFGRTYVLGNPPDPYKEKLRAACEPMWYKLKARYLENPDMTGEELYDIACHEAEQEGWVWGANLAGQIIGDFPHERIPKDKVTLYIAKGNKQPMSSLGKDGFRRHWILEVHLHDPVRQIGGFFEQLLTVD</sequence>
<proteinExistence type="predicted"/>
<evidence type="ECO:0000313" key="1">
    <source>
        <dbReference type="EMBL" id="KAK4547648.1"/>
    </source>
</evidence>
<gene>
    <name evidence="1" type="ORF">LTR36_000605</name>
</gene>
<dbReference type="AlphaFoldDB" id="A0AAV9JR07"/>
<dbReference type="Proteomes" id="UP001324427">
    <property type="component" value="Unassembled WGS sequence"/>
</dbReference>
<reference evidence="1 2" key="1">
    <citation type="submission" date="2021-11" db="EMBL/GenBank/DDBJ databases">
        <title>Black yeast isolated from Biological Soil Crust.</title>
        <authorList>
            <person name="Kurbessoian T."/>
        </authorList>
    </citation>
    <scope>NUCLEOTIDE SEQUENCE [LARGE SCALE GENOMIC DNA]</scope>
    <source>
        <strain evidence="1 2">CCFEE 5522</strain>
    </source>
</reference>
<evidence type="ECO:0000313" key="2">
    <source>
        <dbReference type="Proteomes" id="UP001324427"/>
    </source>
</evidence>
<comment type="caution">
    <text evidence="1">The sequence shown here is derived from an EMBL/GenBank/DDBJ whole genome shotgun (WGS) entry which is preliminary data.</text>
</comment>
<dbReference type="EMBL" id="JAVFHQ010000010">
    <property type="protein sequence ID" value="KAK4547648.1"/>
    <property type="molecule type" value="Genomic_DNA"/>
</dbReference>